<keyword evidence="6" id="KW-0539">Nucleus</keyword>
<dbReference type="SUPFAM" id="SSF57667">
    <property type="entry name" value="beta-beta-alpha zinc fingers"/>
    <property type="match status" value="1"/>
</dbReference>
<dbReference type="PANTHER" id="PTHR40626:SF11">
    <property type="entry name" value="ZINC FINGER PROTEIN YPR022C"/>
    <property type="match status" value="1"/>
</dbReference>
<evidence type="ECO:0000259" key="9">
    <source>
        <dbReference type="PROSITE" id="PS50157"/>
    </source>
</evidence>
<dbReference type="EMBL" id="KZ678139">
    <property type="protein sequence ID" value="PSN64183.1"/>
    <property type="molecule type" value="Genomic_DNA"/>
</dbReference>
<dbReference type="PANTHER" id="PTHR40626">
    <property type="entry name" value="MIP31509P"/>
    <property type="match status" value="1"/>
</dbReference>
<dbReference type="OrthoDB" id="10018191at2759"/>
<feature type="region of interest" description="Disordered" evidence="8">
    <location>
        <begin position="103"/>
        <end position="126"/>
    </location>
</feature>
<proteinExistence type="predicted"/>
<dbReference type="GO" id="GO:0006351">
    <property type="term" value="P:DNA-templated transcription"/>
    <property type="evidence" value="ECO:0007669"/>
    <property type="project" value="InterPro"/>
</dbReference>
<reference evidence="10 11" key="1">
    <citation type="journal article" date="2018" name="Front. Microbiol.">
        <title>Genome-Wide Analysis of Corynespora cassiicola Leaf Fall Disease Putative Effectors.</title>
        <authorList>
            <person name="Lopez D."/>
            <person name="Ribeiro S."/>
            <person name="Label P."/>
            <person name="Fumanal B."/>
            <person name="Venisse J.S."/>
            <person name="Kohler A."/>
            <person name="de Oliveira R.R."/>
            <person name="Labutti K."/>
            <person name="Lipzen A."/>
            <person name="Lail K."/>
            <person name="Bauer D."/>
            <person name="Ohm R.A."/>
            <person name="Barry K.W."/>
            <person name="Spatafora J."/>
            <person name="Grigoriev I.V."/>
            <person name="Martin F.M."/>
            <person name="Pujade-Renaud V."/>
        </authorList>
    </citation>
    <scope>NUCLEOTIDE SEQUENCE [LARGE SCALE GENOMIC DNA]</scope>
    <source>
        <strain evidence="10 11">Philippines</strain>
    </source>
</reference>
<evidence type="ECO:0000256" key="5">
    <source>
        <dbReference type="ARBA" id="ARBA00022833"/>
    </source>
</evidence>
<dbReference type="InterPro" id="IPR036236">
    <property type="entry name" value="Znf_C2H2_sf"/>
</dbReference>
<dbReference type="Proteomes" id="UP000240883">
    <property type="component" value="Unassembled WGS sequence"/>
</dbReference>
<organism evidence="10 11">
    <name type="scientific">Corynespora cassiicola Philippines</name>
    <dbReference type="NCBI Taxonomy" id="1448308"/>
    <lineage>
        <taxon>Eukaryota</taxon>
        <taxon>Fungi</taxon>
        <taxon>Dikarya</taxon>
        <taxon>Ascomycota</taxon>
        <taxon>Pezizomycotina</taxon>
        <taxon>Dothideomycetes</taxon>
        <taxon>Pleosporomycetidae</taxon>
        <taxon>Pleosporales</taxon>
        <taxon>Corynesporascaceae</taxon>
        <taxon>Corynespora</taxon>
    </lineage>
</organism>
<comment type="subcellular location">
    <subcellularLocation>
        <location evidence="1">Nucleus</location>
    </subcellularLocation>
</comment>
<feature type="domain" description="C2H2-type" evidence="9">
    <location>
        <begin position="41"/>
        <end position="69"/>
    </location>
</feature>
<evidence type="ECO:0000256" key="8">
    <source>
        <dbReference type="SAM" id="MobiDB-lite"/>
    </source>
</evidence>
<keyword evidence="3" id="KW-0677">Repeat</keyword>
<evidence type="ECO:0000256" key="4">
    <source>
        <dbReference type="ARBA" id="ARBA00022771"/>
    </source>
</evidence>
<keyword evidence="11" id="KW-1185">Reference proteome</keyword>
<dbReference type="GO" id="GO:0000981">
    <property type="term" value="F:DNA-binding transcription factor activity, RNA polymerase II-specific"/>
    <property type="evidence" value="ECO:0007669"/>
    <property type="project" value="InterPro"/>
</dbReference>
<sequence length="838" mass="95004">MTSDLRGHSRKVYRCSTCDKNFTRNEHCIRHERSHTQERPFSCQFCRKTYARKDLVKRHERTIHADQYDATCAEFTVESEQLNDGVAVESAARAVHENGRILPASRTSCGDRLEPNPRDSSTSIDRDMTDIRVQLPHSGNNYSVPWSNSTFLAVQADASPQWAPTGSTVFSNLIFDLSEHSSQQNEPSRKRRRRYDVESGLDGIAGDAQMDMLDSSSLAFDTSLSQLFSFEGSFQFPRELPSELTQIDAGQEEGYDPCQLLQSNDHSSSHHGSHSIPHFPLLNTSGLFEESSTRKNLHKVDDAVYQALHEYVRSRVTHETFQNSFPRLIELRRFLSGYFNCFHRHLPIIHLPSLCVSGSVSPLVLAMCSIGALYRLERHRAVEIYDLARVLLEQVDKPTDQKDSTDILPLWIVRTRILLSVFALFCGETGRLKAEYSRIGTYLMEYRLRRLQVTQTKPLNSESTWSDYIELESHKRVLCTVNIISNLAMVMYDSSPAFVDPEDLDFEIPDEEVYWNAQSEIEWRQAWNNRKPGPLITMRNLVQRIVSEDNPGAQEKIKQTQVPVFSALVLAHGVCIHLWGALRFAQAMRAFSTGEDTHVQNTILEGCLTEISRCKDILSQCRAETKEAESESLLASASAVLRIAYTRTFMPSSTFQRTALLLGSEEEIDRLSEAYVASPFQRSSLTSKIAAQTYQAFISPVRTGHILARKTDALYSGVEYVVASWDSALFLSKWIFAIETDTNAPTEDEKIIFNEFKQALGEMDYDFNGVTSLAAAVAEVWSTFFSDVWVWGVAPKMGYTLERLAFAYQKGFAQTKHECSRSETDCHLDCLYVPNVAV</sequence>
<dbReference type="Gene3D" id="3.30.160.60">
    <property type="entry name" value="Classic Zinc Finger"/>
    <property type="match status" value="2"/>
</dbReference>
<evidence type="ECO:0000256" key="2">
    <source>
        <dbReference type="ARBA" id="ARBA00022723"/>
    </source>
</evidence>
<dbReference type="SMART" id="SM00355">
    <property type="entry name" value="ZnF_C2H2"/>
    <property type="match status" value="2"/>
</dbReference>
<accession>A0A2T2NFG5</accession>
<dbReference type="GO" id="GO:0008270">
    <property type="term" value="F:zinc ion binding"/>
    <property type="evidence" value="ECO:0007669"/>
    <property type="project" value="UniProtKB-KW"/>
</dbReference>
<evidence type="ECO:0000313" key="11">
    <source>
        <dbReference type="Proteomes" id="UP000240883"/>
    </source>
</evidence>
<evidence type="ECO:0000256" key="7">
    <source>
        <dbReference type="PROSITE-ProRule" id="PRU00042"/>
    </source>
</evidence>
<dbReference type="Pfam" id="PF04082">
    <property type="entry name" value="Fungal_trans"/>
    <property type="match status" value="1"/>
</dbReference>
<dbReference type="GO" id="GO:0000978">
    <property type="term" value="F:RNA polymerase II cis-regulatory region sequence-specific DNA binding"/>
    <property type="evidence" value="ECO:0007669"/>
    <property type="project" value="InterPro"/>
</dbReference>
<dbReference type="PROSITE" id="PS50157">
    <property type="entry name" value="ZINC_FINGER_C2H2_2"/>
    <property type="match status" value="2"/>
</dbReference>
<dbReference type="AlphaFoldDB" id="A0A2T2NFG5"/>
<evidence type="ECO:0000256" key="1">
    <source>
        <dbReference type="ARBA" id="ARBA00004123"/>
    </source>
</evidence>
<dbReference type="InterPro" id="IPR007219">
    <property type="entry name" value="XnlR_reg_dom"/>
</dbReference>
<dbReference type="STRING" id="1448308.A0A2T2NFG5"/>
<keyword evidence="5" id="KW-0862">Zinc</keyword>
<dbReference type="PROSITE" id="PS00028">
    <property type="entry name" value="ZINC_FINGER_C2H2_1"/>
    <property type="match status" value="2"/>
</dbReference>
<feature type="domain" description="C2H2-type" evidence="9">
    <location>
        <begin position="13"/>
        <end position="40"/>
    </location>
</feature>
<evidence type="ECO:0000313" key="10">
    <source>
        <dbReference type="EMBL" id="PSN64183.1"/>
    </source>
</evidence>
<protein>
    <recommendedName>
        <fullName evidence="9">C2H2-type domain-containing protein</fullName>
    </recommendedName>
</protein>
<dbReference type="GO" id="GO:0005634">
    <property type="term" value="C:nucleus"/>
    <property type="evidence" value="ECO:0007669"/>
    <property type="project" value="UniProtKB-SubCell"/>
</dbReference>
<dbReference type="InterPro" id="IPR013087">
    <property type="entry name" value="Znf_C2H2_type"/>
</dbReference>
<evidence type="ECO:0000256" key="3">
    <source>
        <dbReference type="ARBA" id="ARBA00022737"/>
    </source>
</evidence>
<dbReference type="GO" id="GO:0000785">
    <property type="term" value="C:chromatin"/>
    <property type="evidence" value="ECO:0007669"/>
    <property type="project" value="TreeGrafter"/>
</dbReference>
<keyword evidence="2" id="KW-0479">Metal-binding</keyword>
<evidence type="ECO:0000256" key="6">
    <source>
        <dbReference type="ARBA" id="ARBA00023242"/>
    </source>
</evidence>
<keyword evidence="4 7" id="KW-0863">Zinc-finger</keyword>
<gene>
    <name evidence="10" type="ORF">BS50DRAFT_530382</name>
</gene>
<dbReference type="InterPro" id="IPR051059">
    <property type="entry name" value="VerF-like"/>
</dbReference>
<dbReference type="CDD" id="cd12148">
    <property type="entry name" value="fungal_TF_MHR"/>
    <property type="match status" value="1"/>
</dbReference>
<name>A0A2T2NFG5_CORCC</name>